<proteinExistence type="predicted"/>
<accession>A0AAN7Z439</accession>
<name>A0AAN7Z439_9PEZI</name>
<dbReference type="Proteomes" id="UP001305414">
    <property type="component" value="Unassembled WGS sequence"/>
</dbReference>
<evidence type="ECO:0000313" key="1">
    <source>
        <dbReference type="EMBL" id="KAK5626303.1"/>
    </source>
</evidence>
<gene>
    <name evidence="1" type="ORF">RRF57_002018</name>
</gene>
<comment type="caution">
    <text evidence="1">The sequence shown here is derived from an EMBL/GenBank/DDBJ whole genome shotgun (WGS) entry which is preliminary data.</text>
</comment>
<protein>
    <submittedName>
        <fullName evidence="1">Uncharacterized protein</fullName>
    </submittedName>
</protein>
<keyword evidence="2" id="KW-1185">Reference proteome</keyword>
<reference evidence="1 2" key="1">
    <citation type="submission" date="2023-10" db="EMBL/GenBank/DDBJ databases">
        <title>Draft genome sequence of Xylaria bambusicola isolate GMP-LS, the root and basal stem rot pathogen of sugarcane in Indonesia.</title>
        <authorList>
            <person name="Selvaraj P."/>
            <person name="Muralishankar V."/>
            <person name="Muruganantham S."/>
            <person name="Sp S."/>
            <person name="Haryani S."/>
            <person name="Lau K.J.X."/>
            <person name="Naqvi N.I."/>
        </authorList>
    </citation>
    <scope>NUCLEOTIDE SEQUENCE [LARGE SCALE GENOMIC DNA]</scope>
    <source>
        <strain evidence="1">GMP-LS</strain>
    </source>
</reference>
<dbReference type="EMBL" id="JAWHQM010000003">
    <property type="protein sequence ID" value="KAK5626303.1"/>
    <property type="molecule type" value="Genomic_DNA"/>
</dbReference>
<dbReference type="AlphaFoldDB" id="A0AAN7Z439"/>
<sequence>MTIYATSPIRGRKRQFPIRPESVQNHRNQWVPIDTNETSDPPVEPAAYLDSSRGLDAGIIAREERIEHAC</sequence>
<organism evidence="1 2">
    <name type="scientific">Xylaria bambusicola</name>
    <dbReference type="NCBI Taxonomy" id="326684"/>
    <lineage>
        <taxon>Eukaryota</taxon>
        <taxon>Fungi</taxon>
        <taxon>Dikarya</taxon>
        <taxon>Ascomycota</taxon>
        <taxon>Pezizomycotina</taxon>
        <taxon>Sordariomycetes</taxon>
        <taxon>Xylariomycetidae</taxon>
        <taxon>Xylariales</taxon>
        <taxon>Xylariaceae</taxon>
        <taxon>Xylaria</taxon>
    </lineage>
</organism>
<evidence type="ECO:0000313" key="2">
    <source>
        <dbReference type="Proteomes" id="UP001305414"/>
    </source>
</evidence>